<dbReference type="InParanoid" id="K1R5K8"/>
<organism evidence="3">
    <name type="scientific">Magallana gigas</name>
    <name type="common">Pacific oyster</name>
    <name type="synonym">Crassostrea gigas</name>
    <dbReference type="NCBI Taxonomy" id="29159"/>
    <lineage>
        <taxon>Eukaryota</taxon>
        <taxon>Metazoa</taxon>
        <taxon>Spiralia</taxon>
        <taxon>Lophotrochozoa</taxon>
        <taxon>Mollusca</taxon>
        <taxon>Bivalvia</taxon>
        <taxon>Autobranchia</taxon>
        <taxon>Pteriomorphia</taxon>
        <taxon>Ostreida</taxon>
        <taxon>Ostreoidea</taxon>
        <taxon>Ostreidae</taxon>
        <taxon>Magallana</taxon>
    </lineage>
</organism>
<dbReference type="InterPro" id="IPR012816">
    <property type="entry name" value="NADAR"/>
</dbReference>
<dbReference type="HOGENOM" id="CLU_590873_0_0_1"/>
<dbReference type="AlphaFoldDB" id="K1R5K8"/>
<dbReference type="Gene3D" id="1.10.357.40">
    <property type="entry name" value="YbiA-like"/>
    <property type="match status" value="1"/>
</dbReference>
<dbReference type="InterPro" id="IPR037238">
    <property type="entry name" value="YbiA-like_sf"/>
</dbReference>
<feature type="region of interest" description="Disordered" evidence="1">
    <location>
        <begin position="375"/>
        <end position="463"/>
    </location>
</feature>
<evidence type="ECO:0000256" key="1">
    <source>
        <dbReference type="SAM" id="MobiDB-lite"/>
    </source>
</evidence>
<dbReference type="CDD" id="cd15457">
    <property type="entry name" value="NADAR"/>
    <property type="match status" value="1"/>
</dbReference>
<sequence length="463" mass="52589">MATGMLKPVYLRNSDIVQGSNPVTDYELLESVLICTSEIKCIQRDRGLWRIYVNTTQSRDKLLTEGFDFRNTHINVFETNPFSAGTNSPLEEVLRITIKGVPLSVDDGEIIKMLDSYKVSLTSPIKYENIRHPTTHKMTSILNGNRFVYAKPLQNGQSLPRSAFCAGIKCLIYHKGQPSKKRVPKCTNCWGEHWRTQCSDKKRCRICLKTDHEPGSEKCEAFVENQKNVISFAGADNPLSNFFPCTIHVFGIHHRSAEHAFQYVKAIRCGDLSKATAIQAAETALDAKMISKTIQINDEFIDKQEKLMEEIVNAKYDQVEAFREILDKQEQSTLFAESVYDDFWGTGLNKAGTEHTDHRKWPGQNVLGQIFRKIVSTRRPAPPRRSESVPRNLQAASRRHISDMLSSIRKSDKRADKQPSTMQDHSRSPRKSMRTNRRKNAGYKNTDVNSLGEKPLGTDYDSG</sequence>
<evidence type="ECO:0000313" key="3">
    <source>
        <dbReference type="EMBL" id="EKC29236.1"/>
    </source>
</evidence>
<proteinExistence type="predicted"/>
<dbReference type="EMBL" id="JH817548">
    <property type="protein sequence ID" value="EKC29236.1"/>
    <property type="molecule type" value="Genomic_DNA"/>
</dbReference>
<protein>
    <recommendedName>
        <fullName evidence="2">NADAR domain-containing protein</fullName>
    </recommendedName>
</protein>
<dbReference type="NCBIfam" id="TIGR02464">
    <property type="entry name" value="ribofla_fusion"/>
    <property type="match status" value="1"/>
</dbReference>
<feature type="domain" description="NADAR" evidence="2">
    <location>
        <begin position="237"/>
        <end position="373"/>
    </location>
</feature>
<dbReference type="SUPFAM" id="SSF143990">
    <property type="entry name" value="YbiA-like"/>
    <property type="match status" value="1"/>
</dbReference>
<dbReference type="Pfam" id="PF08719">
    <property type="entry name" value="NADAR"/>
    <property type="match status" value="1"/>
</dbReference>
<name>K1R5K8_MAGGI</name>
<evidence type="ECO:0000259" key="2">
    <source>
        <dbReference type="Pfam" id="PF08719"/>
    </source>
</evidence>
<reference evidence="3" key="1">
    <citation type="journal article" date="2012" name="Nature">
        <title>The oyster genome reveals stress adaptation and complexity of shell formation.</title>
        <authorList>
            <person name="Zhang G."/>
            <person name="Fang X."/>
            <person name="Guo X."/>
            <person name="Li L."/>
            <person name="Luo R."/>
            <person name="Xu F."/>
            <person name="Yang P."/>
            <person name="Zhang L."/>
            <person name="Wang X."/>
            <person name="Qi H."/>
            <person name="Xiong Z."/>
            <person name="Que H."/>
            <person name="Xie Y."/>
            <person name="Holland P.W."/>
            <person name="Paps J."/>
            <person name="Zhu Y."/>
            <person name="Wu F."/>
            <person name="Chen Y."/>
            <person name="Wang J."/>
            <person name="Peng C."/>
            <person name="Meng J."/>
            <person name="Yang L."/>
            <person name="Liu J."/>
            <person name="Wen B."/>
            <person name="Zhang N."/>
            <person name="Huang Z."/>
            <person name="Zhu Q."/>
            <person name="Feng Y."/>
            <person name="Mount A."/>
            <person name="Hedgecock D."/>
            <person name="Xu Z."/>
            <person name="Liu Y."/>
            <person name="Domazet-Loso T."/>
            <person name="Du Y."/>
            <person name="Sun X."/>
            <person name="Zhang S."/>
            <person name="Liu B."/>
            <person name="Cheng P."/>
            <person name="Jiang X."/>
            <person name="Li J."/>
            <person name="Fan D."/>
            <person name="Wang W."/>
            <person name="Fu W."/>
            <person name="Wang T."/>
            <person name="Wang B."/>
            <person name="Zhang J."/>
            <person name="Peng Z."/>
            <person name="Li Y."/>
            <person name="Li N."/>
            <person name="Wang J."/>
            <person name="Chen M."/>
            <person name="He Y."/>
            <person name="Tan F."/>
            <person name="Song X."/>
            <person name="Zheng Q."/>
            <person name="Huang R."/>
            <person name="Yang H."/>
            <person name="Du X."/>
            <person name="Chen L."/>
            <person name="Yang M."/>
            <person name="Gaffney P.M."/>
            <person name="Wang S."/>
            <person name="Luo L."/>
            <person name="She Z."/>
            <person name="Ming Y."/>
            <person name="Huang W."/>
            <person name="Zhang S."/>
            <person name="Huang B."/>
            <person name="Zhang Y."/>
            <person name="Qu T."/>
            <person name="Ni P."/>
            <person name="Miao G."/>
            <person name="Wang J."/>
            <person name="Wang Q."/>
            <person name="Steinberg C.E."/>
            <person name="Wang H."/>
            <person name="Li N."/>
            <person name="Qian L."/>
            <person name="Zhang G."/>
            <person name="Li Y."/>
            <person name="Yang H."/>
            <person name="Liu X."/>
            <person name="Wang J."/>
            <person name="Yin Y."/>
            <person name="Wang J."/>
        </authorList>
    </citation>
    <scope>NUCLEOTIDE SEQUENCE [LARGE SCALE GENOMIC DNA]</scope>
    <source>
        <strain evidence="3">05x7-T-G4-1.051#20</strain>
    </source>
</reference>
<gene>
    <name evidence="3" type="ORF">CGI_10027451</name>
</gene>
<feature type="compositionally biased region" description="Basic residues" evidence="1">
    <location>
        <begin position="428"/>
        <end position="441"/>
    </location>
</feature>
<accession>K1R5K8</accession>